<evidence type="ECO:0000256" key="1">
    <source>
        <dbReference type="ARBA" id="ARBA00001695"/>
    </source>
</evidence>
<dbReference type="InterPro" id="IPR011683">
    <property type="entry name" value="Glyco_hydro_53"/>
</dbReference>
<feature type="region of interest" description="Disordered" evidence="7">
    <location>
        <begin position="120"/>
        <end position="158"/>
    </location>
</feature>
<evidence type="ECO:0000256" key="5">
    <source>
        <dbReference type="ARBA" id="ARBA00023295"/>
    </source>
</evidence>
<dbReference type="Gene3D" id="3.20.20.80">
    <property type="entry name" value="Glycosidases"/>
    <property type="match status" value="1"/>
</dbReference>
<evidence type="ECO:0000256" key="3">
    <source>
        <dbReference type="ARBA" id="ARBA00012556"/>
    </source>
</evidence>
<evidence type="ECO:0000256" key="6">
    <source>
        <dbReference type="RuleBase" id="RU361192"/>
    </source>
</evidence>
<evidence type="ECO:0000256" key="2">
    <source>
        <dbReference type="ARBA" id="ARBA00010687"/>
    </source>
</evidence>
<evidence type="ECO:0000256" key="4">
    <source>
        <dbReference type="ARBA" id="ARBA00022801"/>
    </source>
</evidence>
<comment type="caution">
    <text evidence="8">The sequence shown here is derived from an EMBL/GenBank/DDBJ whole genome shotgun (WGS) entry which is preliminary data.</text>
</comment>
<accession>A0ABR0LZN9</accession>
<keyword evidence="5 6" id="KW-0326">Glycosidase</keyword>
<evidence type="ECO:0000313" key="8">
    <source>
        <dbReference type="EMBL" id="KAK5257225.1"/>
    </source>
</evidence>
<dbReference type="EMBL" id="JAVRRA010008267">
    <property type="protein sequence ID" value="KAK5257225.1"/>
    <property type="molecule type" value="Genomic_DNA"/>
</dbReference>
<keyword evidence="9" id="KW-1185">Reference proteome</keyword>
<dbReference type="Pfam" id="PF07745">
    <property type="entry name" value="Glyco_hydro_53"/>
    <property type="match status" value="1"/>
</dbReference>
<protein>
    <recommendedName>
        <fullName evidence="3 6">Arabinogalactan endo-beta-1,4-galactanase</fullName>
        <ecNumber evidence="3 6">3.2.1.89</ecNumber>
    </recommendedName>
</protein>
<comment type="similarity">
    <text evidence="2 6">Belongs to the glycosyl hydrolase 53 family.</text>
</comment>
<name>A0ABR0LZN9_9PEZI</name>
<sequence length="302" mass="32613">MAVRSGVGRGGAVLSRSAWWRVQKTTGRRRETHLLHVLAAALPLCTRVSALPSSDHQHRDGKDATFYKGLDLSSVATLEERGVVYKDTQRNNRTRPVEDILGDGGMDTVRLRCDHAIVATPNSRPQVRASPRRAARPTSTTTSPTTGPTPGHNDAPLAWPTDLAGLSSTLRACVKDTLVAFAKGGVDLSLVSLGDEMRNGMLWPLGRVDVDLAPAARVANLSNLATLYASARGGVDDALQAGFRRPQATIHIDNGWDETLQEAWFGALTATGRASRRDWDVLASPPTPSTAPARRCRSCRRR</sequence>
<dbReference type="EC" id="3.2.1.89" evidence="3 6"/>
<evidence type="ECO:0000256" key="7">
    <source>
        <dbReference type="SAM" id="MobiDB-lite"/>
    </source>
</evidence>
<comment type="catalytic activity">
    <reaction evidence="1 6">
        <text>The enzyme specifically hydrolyzes (1-&gt;4)-beta-D-galactosidic linkages in type I arabinogalactans.</text>
        <dbReference type="EC" id="3.2.1.89"/>
    </reaction>
</comment>
<feature type="compositionally biased region" description="Low complexity" evidence="7">
    <location>
        <begin position="136"/>
        <end position="151"/>
    </location>
</feature>
<evidence type="ECO:0000313" key="9">
    <source>
        <dbReference type="Proteomes" id="UP001357485"/>
    </source>
</evidence>
<dbReference type="PANTHER" id="PTHR34983:SF1">
    <property type="entry name" value="ARABINOGALACTAN ENDO-BETA-1,4-GALACTANASE A"/>
    <property type="match status" value="1"/>
</dbReference>
<dbReference type="PANTHER" id="PTHR34983">
    <property type="entry name" value="ARABINOGALACTAN ENDO-BETA-1,4-GALACTANASE A"/>
    <property type="match status" value="1"/>
</dbReference>
<dbReference type="SUPFAM" id="SSF51445">
    <property type="entry name" value="(Trans)glycosidases"/>
    <property type="match status" value="1"/>
</dbReference>
<feature type="region of interest" description="Disordered" evidence="7">
    <location>
        <begin position="279"/>
        <end position="302"/>
    </location>
</feature>
<gene>
    <name evidence="8" type="ORF">LTR16_001256</name>
</gene>
<organism evidence="8 9">
    <name type="scientific">Cryomyces antarcticus</name>
    <dbReference type="NCBI Taxonomy" id="329879"/>
    <lineage>
        <taxon>Eukaryota</taxon>
        <taxon>Fungi</taxon>
        <taxon>Dikarya</taxon>
        <taxon>Ascomycota</taxon>
        <taxon>Pezizomycotina</taxon>
        <taxon>Dothideomycetes</taxon>
        <taxon>Dothideomycetes incertae sedis</taxon>
        <taxon>Cryomyces</taxon>
    </lineage>
</organism>
<keyword evidence="4 6" id="KW-0378">Hydrolase</keyword>
<dbReference type="Proteomes" id="UP001357485">
    <property type="component" value="Unassembled WGS sequence"/>
</dbReference>
<dbReference type="InterPro" id="IPR017853">
    <property type="entry name" value="GH"/>
</dbReference>
<reference evidence="8 9" key="1">
    <citation type="submission" date="2023-08" db="EMBL/GenBank/DDBJ databases">
        <title>Black Yeasts Isolated from many extreme environments.</title>
        <authorList>
            <person name="Coleine C."/>
            <person name="Stajich J.E."/>
            <person name="Selbmann L."/>
        </authorList>
    </citation>
    <scope>NUCLEOTIDE SEQUENCE [LARGE SCALE GENOMIC DNA]</scope>
    <source>
        <strain evidence="8 9">CCFEE 536</strain>
    </source>
</reference>
<proteinExistence type="inferred from homology"/>